<dbReference type="PANTHER" id="PTHR34848:SF1">
    <property type="entry name" value="BIFUNCTIONAL ADENOSYLCOBALAMIN BIOSYNTHESIS PROTEIN COBU"/>
    <property type="match status" value="1"/>
</dbReference>
<keyword evidence="15" id="KW-0342">GTP-binding</keyword>
<dbReference type="InterPro" id="IPR027417">
    <property type="entry name" value="P-loop_NTPase"/>
</dbReference>
<evidence type="ECO:0000256" key="1">
    <source>
        <dbReference type="ARBA" id="ARBA00000312"/>
    </source>
</evidence>
<dbReference type="EC" id="2.7.7.62" evidence="9"/>
<evidence type="ECO:0000256" key="13">
    <source>
        <dbReference type="ARBA" id="ARBA00022777"/>
    </source>
</evidence>
<dbReference type="GO" id="GO:0043752">
    <property type="term" value="F:adenosylcobinamide kinase activity"/>
    <property type="evidence" value="ECO:0007669"/>
    <property type="project" value="UniProtKB-EC"/>
</dbReference>
<protein>
    <recommendedName>
        <fullName evidence="16">Adenosylcobinamide kinase</fullName>
        <ecNumber evidence="8">2.7.1.156</ecNumber>
        <ecNumber evidence="9">2.7.7.62</ecNumber>
    </recommendedName>
    <alternativeName>
        <fullName evidence="17">Adenosylcobinamide-phosphate guanylyltransferase</fullName>
    </alternativeName>
</protein>
<dbReference type="UniPathway" id="UPA00148">
    <property type="reaction ID" value="UER00236"/>
</dbReference>
<name>A0A1X1QVD9_MYCFA</name>
<dbReference type="STRING" id="1793.AWC04_00590"/>
<comment type="catalytic activity">
    <reaction evidence="2">
        <text>adenosylcob(III)inamide phosphate + GTP + H(+) = adenosylcob(III)inamide-GDP + diphosphate</text>
        <dbReference type="Rhea" id="RHEA:22712"/>
        <dbReference type="ChEBI" id="CHEBI:15378"/>
        <dbReference type="ChEBI" id="CHEBI:33019"/>
        <dbReference type="ChEBI" id="CHEBI:37565"/>
        <dbReference type="ChEBI" id="CHEBI:58502"/>
        <dbReference type="ChEBI" id="CHEBI:60487"/>
        <dbReference type="EC" id="2.7.7.62"/>
    </reaction>
</comment>
<evidence type="ECO:0000256" key="15">
    <source>
        <dbReference type="ARBA" id="ARBA00023134"/>
    </source>
</evidence>
<keyword evidence="13 18" id="KW-0418">Kinase</keyword>
<evidence type="ECO:0000313" key="18">
    <source>
        <dbReference type="EMBL" id="ORU95189.1"/>
    </source>
</evidence>
<evidence type="ECO:0000256" key="10">
    <source>
        <dbReference type="ARBA" id="ARBA00022573"/>
    </source>
</evidence>
<evidence type="ECO:0000256" key="16">
    <source>
        <dbReference type="ARBA" id="ARBA00029570"/>
    </source>
</evidence>
<evidence type="ECO:0000256" key="8">
    <source>
        <dbReference type="ARBA" id="ARBA00012016"/>
    </source>
</evidence>
<evidence type="ECO:0000256" key="9">
    <source>
        <dbReference type="ARBA" id="ARBA00012523"/>
    </source>
</evidence>
<dbReference type="EMBL" id="LQOJ01000084">
    <property type="protein sequence ID" value="ORU95189.1"/>
    <property type="molecule type" value="Genomic_DNA"/>
</dbReference>
<keyword evidence="11 18" id="KW-0808">Transferase</keyword>
<keyword evidence="12" id="KW-0547">Nucleotide-binding</keyword>
<evidence type="ECO:0000256" key="3">
    <source>
        <dbReference type="ARBA" id="ARBA00001522"/>
    </source>
</evidence>
<organism evidence="18 19">
    <name type="scientific">Mycolicibacterium fallax</name>
    <name type="common">Mycobacterium fallax</name>
    <dbReference type="NCBI Taxonomy" id="1793"/>
    <lineage>
        <taxon>Bacteria</taxon>
        <taxon>Bacillati</taxon>
        <taxon>Actinomycetota</taxon>
        <taxon>Actinomycetes</taxon>
        <taxon>Mycobacteriales</taxon>
        <taxon>Mycobacteriaceae</taxon>
        <taxon>Mycolicibacterium</taxon>
    </lineage>
</organism>
<sequence>MTSSTEAPRLLVLGGIRSGKSAFAERAVTAAASDGPVRYLATGGTGRDDDGWAARVAAHRDRRPAGWQTVESTDVAGVLTAADPLPTLVDDVGGWLTAVYDAGDWAAGTAEPAITALVGAVADYRAPLVLVSPEVGLSLVPASESGRMFADALGEVNQRLAAACDRVVLVVAGVAVPIKGAR</sequence>
<keyword evidence="10" id="KW-0169">Cobalamin biosynthesis</keyword>
<reference evidence="18 19" key="1">
    <citation type="submission" date="2016-01" db="EMBL/GenBank/DDBJ databases">
        <title>The new phylogeny of the genus Mycobacterium.</title>
        <authorList>
            <person name="Tarcisio F."/>
            <person name="Conor M."/>
            <person name="Antonella G."/>
            <person name="Elisabetta G."/>
            <person name="Giulia F.S."/>
            <person name="Sara T."/>
            <person name="Anna F."/>
            <person name="Clotilde B."/>
            <person name="Roberto B."/>
            <person name="Veronica D.S."/>
            <person name="Fabio R."/>
            <person name="Monica P."/>
            <person name="Olivier J."/>
            <person name="Enrico T."/>
            <person name="Nicola S."/>
        </authorList>
    </citation>
    <scope>NUCLEOTIDE SEQUENCE [LARGE SCALE GENOMIC DNA]</scope>
    <source>
        <strain evidence="18 19">DSM 44179</strain>
    </source>
</reference>
<keyword evidence="14" id="KW-0067">ATP-binding</keyword>
<dbReference type="Proteomes" id="UP000193484">
    <property type="component" value="Unassembled WGS sequence"/>
</dbReference>
<evidence type="ECO:0000256" key="2">
    <source>
        <dbReference type="ARBA" id="ARBA00000711"/>
    </source>
</evidence>
<comment type="catalytic activity">
    <reaction evidence="1">
        <text>adenosylcob(III)inamide + ATP = adenosylcob(III)inamide phosphate + ADP + H(+)</text>
        <dbReference type="Rhea" id="RHEA:15769"/>
        <dbReference type="ChEBI" id="CHEBI:2480"/>
        <dbReference type="ChEBI" id="CHEBI:15378"/>
        <dbReference type="ChEBI" id="CHEBI:30616"/>
        <dbReference type="ChEBI" id="CHEBI:58502"/>
        <dbReference type="ChEBI" id="CHEBI:456216"/>
        <dbReference type="EC" id="2.7.1.156"/>
    </reaction>
</comment>
<dbReference type="GO" id="GO:0005524">
    <property type="term" value="F:ATP binding"/>
    <property type="evidence" value="ECO:0007669"/>
    <property type="project" value="UniProtKB-KW"/>
</dbReference>
<dbReference type="Pfam" id="PF02283">
    <property type="entry name" value="CobU"/>
    <property type="match status" value="1"/>
</dbReference>
<evidence type="ECO:0000256" key="4">
    <source>
        <dbReference type="ARBA" id="ARBA00003889"/>
    </source>
</evidence>
<evidence type="ECO:0000256" key="5">
    <source>
        <dbReference type="ARBA" id="ARBA00004692"/>
    </source>
</evidence>
<dbReference type="PANTHER" id="PTHR34848">
    <property type="match status" value="1"/>
</dbReference>
<dbReference type="Gene3D" id="3.40.50.300">
    <property type="entry name" value="P-loop containing nucleotide triphosphate hydrolases"/>
    <property type="match status" value="1"/>
</dbReference>
<keyword evidence="19" id="KW-1185">Reference proteome</keyword>
<dbReference type="InterPro" id="IPR003203">
    <property type="entry name" value="CobU/CobP"/>
</dbReference>
<dbReference type="GO" id="GO:0005525">
    <property type="term" value="F:GTP binding"/>
    <property type="evidence" value="ECO:0007669"/>
    <property type="project" value="UniProtKB-KW"/>
</dbReference>
<comment type="pathway">
    <text evidence="5">Cofactor biosynthesis; adenosylcobalamin biosynthesis; adenosylcobalamin from cob(II)yrinate a,c-diamide: step 6/7.</text>
</comment>
<evidence type="ECO:0000256" key="14">
    <source>
        <dbReference type="ARBA" id="ARBA00022840"/>
    </source>
</evidence>
<proteinExistence type="inferred from homology"/>
<dbReference type="GO" id="GO:0009236">
    <property type="term" value="P:cobalamin biosynthetic process"/>
    <property type="evidence" value="ECO:0007669"/>
    <property type="project" value="UniProtKB-UniPathway"/>
</dbReference>
<dbReference type="GO" id="GO:0008820">
    <property type="term" value="F:cobinamide phosphate guanylyltransferase activity"/>
    <property type="evidence" value="ECO:0007669"/>
    <property type="project" value="UniProtKB-EC"/>
</dbReference>
<comment type="catalytic activity">
    <reaction evidence="3">
        <text>adenosylcob(III)inamide + GTP = adenosylcob(III)inamide phosphate + GDP + H(+)</text>
        <dbReference type="Rhea" id="RHEA:15765"/>
        <dbReference type="ChEBI" id="CHEBI:2480"/>
        <dbReference type="ChEBI" id="CHEBI:15378"/>
        <dbReference type="ChEBI" id="CHEBI:37565"/>
        <dbReference type="ChEBI" id="CHEBI:58189"/>
        <dbReference type="ChEBI" id="CHEBI:58502"/>
        <dbReference type="EC" id="2.7.1.156"/>
    </reaction>
</comment>
<dbReference type="AlphaFoldDB" id="A0A1X1QVD9"/>
<evidence type="ECO:0000256" key="11">
    <source>
        <dbReference type="ARBA" id="ARBA00022679"/>
    </source>
</evidence>
<gene>
    <name evidence="18" type="ORF">AWC04_00590</name>
</gene>
<dbReference type="PIRSF" id="PIRSF006135">
    <property type="entry name" value="CobU"/>
    <property type="match status" value="1"/>
</dbReference>
<evidence type="ECO:0000256" key="17">
    <source>
        <dbReference type="ARBA" id="ARBA00030571"/>
    </source>
</evidence>
<evidence type="ECO:0000313" key="19">
    <source>
        <dbReference type="Proteomes" id="UP000193484"/>
    </source>
</evidence>
<evidence type="ECO:0000256" key="6">
    <source>
        <dbReference type="ARBA" id="ARBA00005159"/>
    </source>
</evidence>
<comment type="caution">
    <text evidence="18">The sequence shown here is derived from an EMBL/GenBank/DDBJ whole genome shotgun (WGS) entry which is preliminary data.</text>
</comment>
<comment type="pathway">
    <text evidence="6">Cofactor biosynthesis; adenosylcobalamin biosynthesis; adenosylcobalamin from cob(II)yrinate a,c-diamide: step 5/7.</text>
</comment>
<dbReference type="RefSeq" id="WP_234810712.1">
    <property type="nucleotide sequence ID" value="NZ_AP022603.1"/>
</dbReference>
<evidence type="ECO:0000256" key="7">
    <source>
        <dbReference type="ARBA" id="ARBA00007490"/>
    </source>
</evidence>
<dbReference type="CDD" id="cd00544">
    <property type="entry name" value="CobU"/>
    <property type="match status" value="1"/>
</dbReference>
<accession>A0A1X1QVD9</accession>
<dbReference type="SUPFAM" id="SSF52540">
    <property type="entry name" value="P-loop containing nucleoside triphosphate hydrolases"/>
    <property type="match status" value="1"/>
</dbReference>
<comment type="similarity">
    <text evidence="7">Belongs to the CobU/CobP family.</text>
</comment>
<dbReference type="EC" id="2.7.1.156" evidence="8"/>
<comment type="function">
    <text evidence="4">Catalyzes ATP-dependent phosphorylation of adenosylcobinamide and addition of GMP to adenosylcobinamide phosphate.</text>
</comment>
<evidence type="ECO:0000256" key="12">
    <source>
        <dbReference type="ARBA" id="ARBA00022741"/>
    </source>
</evidence>